<accession>A0AA88THV4</accession>
<dbReference type="Proteomes" id="UP001187343">
    <property type="component" value="Unassembled WGS sequence"/>
</dbReference>
<evidence type="ECO:0000313" key="7">
    <source>
        <dbReference type="Proteomes" id="UP001187343"/>
    </source>
</evidence>
<dbReference type="GO" id="GO:0086091">
    <property type="term" value="P:regulation of heart rate by cardiac conduction"/>
    <property type="evidence" value="ECO:0007669"/>
    <property type="project" value="TreeGrafter"/>
</dbReference>
<comment type="subcellular location">
    <subcellularLocation>
        <location evidence="1">Membrane</location>
        <topology evidence="1">Single-pass membrane protein</topology>
    </subcellularLocation>
</comment>
<evidence type="ECO:0000256" key="3">
    <source>
        <dbReference type="ARBA" id="ARBA00022692"/>
    </source>
</evidence>
<evidence type="ECO:0000256" key="1">
    <source>
        <dbReference type="ARBA" id="ARBA00004167"/>
    </source>
</evidence>
<dbReference type="GO" id="GO:0060307">
    <property type="term" value="P:regulation of ventricular cardiac muscle cell membrane repolarization"/>
    <property type="evidence" value="ECO:0007669"/>
    <property type="project" value="TreeGrafter"/>
</dbReference>
<gene>
    <name evidence="6" type="ORF">Q8A67_018906</name>
</gene>
<protein>
    <submittedName>
        <fullName evidence="6">Uncharacterized protein</fullName>
    </submittedName>
</protein>
<dbReference type="AlphaFoldDB" id="A0AA88THV4"/>
<dbReference type="GO" id="GO:0015459">
    <property type="term" value="F:potassium channel regulator activity"/>
    <property type="evidence" value="ECO:0007669"/>
    <property type="project" value="TreeGrafter"/>
</dbReference>
<dbReference type="GO" id="GO:0044325">
    <property type="term" value="F:transmembrane transporter binding"/>
    <property type="evidence" value="ECO:0007669"/>
    <property type="project" value="TreeGrafter"/>
</dbReference>
<dbReference type="PANTHER" id="PTHR15282">
    <property type="entry name" value="POTASSIUM VOLTAGE-GATED CHANNEL SUBFAMILY E MEMBER 1, 3"/>
    <property type="match status" value="1"/>
</dbReference>
<dbReference type="Pfam" id="PF02060">
    <property type="entry name" value="ISK_Channel"/>
    <property type="match status" value="1"/>
</dbReference>
<dbReference type="PANTHER" id="PTHR15282:SF9">
    <property type="entry name" value="POTASSIUM VOLTAGE-GATED CHANNEL SUBFAMILY E MEMBER 4"/>
    <property type="match status" value="1"/>
</dbReference>
<evidence type="ECO:0000256" key="5">
    <source>
        <dbReference type="ARBA" id="ARBA00023136"/>
    </source>
</evidence>
<comment type="caution">
    <text evidence="6">The sequence shown here is derived from an EMBL/GenBank/DDBJ whole genome shotgun (WGS) entry which is preliminary data.</text>
</comment>
<reference evidence="6" key="1">
    <citation type="submission" date="2023-08" db="EMBL/GenBank/DDBJ databases">
        <title>Chromosome-level Genome Assembly of mud carp (Cirrhinus molitorella).</title>
        <authorList>
            <person name="Liu H."/>
        </authorList>
    </citation>
    <scope>NUCLEOTIDE SEQUENCE</scope>
    <source>
        <strain evidence="6">Prfri</strain>
        <tissue evidence="6">Muscle</tissue>
    </source>
</reference>
<dbReference type="EMBL" id="JAUYZG010000018">
    <property type="protein sequence ID" value="KAK2881638.1"/>
    <property type="molecule type" value="Genomic_DNA"/>
</dbReference>
<evidence type="ECO:0000256" key="2">
    <source>
        <dbReference type="ARBA" id="ARBA00005688"/>
    </source>
</evidence>
<sequence length="259" mass="28469">MSTFGSTAHLDSIKRHKNVAVSSSVFWPGLKSCEEGREDLDSLNLCHRSSWRVATHGTGYLNRTQLTTQLQARETRVKARNGPTRSRVKHPDNSVTVTVVMELARNASALQSQQTNRIALPGGSDSNAYLYIVIVVSFYGVFLIGIMLGYLRTKRREKRRTNAFTRLLHAEEQREWGATQKKHSLSLPAFPALRSTPVPFMLTTGRAPLACALCSVEQSSVSSLSSVADVRFAIEEESDSGGHEDSEKTGNSYGPSGVL</sequence>
<evidence type="ECO:0000256" key="4">
    <source>
        <dbReference type="ARBA" id="ARBA00022989"/>
    </source>
</evidence>
<dbReference type="GO" id="GO:0005251">
    <property type="term" value="F:delayed rectifier potassium channel activity"/>
    <property type="evidence" value="ECO:0007669"/>
    <property type="project" value="TreeGrafter"/>
</dbReference>
<dbReference type="GO" id="GO:1902282">
    <property type="term" value="F:voltage-gated potassium channel activity involved in ventricular cardiac muscle cell action potential repolarization"/>
    <property type="evidence" value="ECO:0007669"/>
    <property type="project" value="TreeGrafter"/>
</dbReference>
<keyword evidence="5" id="KW-0472">Membrane</keyword>
<keyword evidence="7" id="KW-1185">Reference proteome</keyword>
<dbReference type="GO" id="GO:0008076">
    <property type="term" value="C:voltage-gated potassium channel complex"/>
    <property type="evidence" value="ECO:0007669"/>
    <property type="project" value="TreeGrafter"/>
</dbReference>
<comment type="similarity">
    <text evidence="2">Belongs to the potassium channel KCNE family.</text>
</comment>
<name>A0AA88THV4_9TELE</name>
<dbReference type="GO" id="GO:0097623">
    <property type="term" value="P:potassium ion export across plasma membrane"/>
    <property type="evidence" value="ECO:0007669"/>
    <property type="project" value="TreeGrafter"/>
</dbReference>
<proteinExistence type="inferred from homology"/>
<dbReference type="InterPro" id="IPR000369">
    <property type="entry name" value="K_chnl_KCNE"/>
</dbReference>
<evidence type="ECO:0000313" key="6">
    <source>
        <dbReference type="EMBL" id="KAK2881638.1"/>
    </source>
</evidence>
<keyword evidence="4" id="KW-1133">Transmembrane helix</keyword>
<keyword evidence="3" id="KW-0812">Transmembrane</keyword>
<organism evidence="6 7">
    <name type="scientific">Cirrhinus molitorella</name>
    <name type="common">mud carp</name>
    <dbReference type="NCBI Taxonomy" id="172907"/>
    <lineage>
        <taxon>Eukaryota</taxon>
        <taxon>Metazoa</taxon>
        <taxon>Chordata</taxon>
        <taxon>Craniata</taxon>
        <taxon>Vertebrata</taxon>
        <taxon>Euteleostomi</taxon>
        <taxon>Actinopterygii</taxon>
        <taxon>Neopterygii</taxon>
        <taxon>Teleostei</taxon>
        <taxon>Ostariophysi</taxon>
        <taxon>Cypriniformes</taxon>
        <taxon>Cyprinidae</taxon>
        <taxon>Labeoninae</taxon>
        <taxon>Labeonini</taxon>
        <taxon>Cirrhinus</taxon>
    </lineage>
</organism>